<dbReference type="AlphaFoldDB" id="A0A9P8K8I7"/>
<organism evidence="1 2">
    <name type="scientific">Aureobasidium melanogenum</name>
    <name type="common">Aureobasidium pullulans var. melanogenum</name>
    <dbReference type="NCBI Taxonomy" id="46634"/>
    <lineage>
        <taxon>Eukaryota</taxon>
        <taxon>Fungi</taxon>
        <taxon>Dikarya</taxon>
        <taxon>Ascomycota</taxon>
        <taxon>Pezizomycotina</taxon>
        <taxon>Dothideomycetes</taxon>
        <taxon>Dothideomycetidae</taxon>
        <taxon>Dothideales</taxon>
        <taxon>Saccotheciaceae</taxon>
        <taxon>Aureobasidium</taxon>
    </lineage>
</organism>
<reference evidence="1" key="1">
    <citation type="journal article" date="2021" name="J Fungi (Basel)">
        <title>Virulence traits and population genomics of the black yeast Aureobasidium melanogenum.</title>
        <authorList>
            <person name="Cernosa A."/>
            <person name="Sun X."/>
            <person name="Gostincar C."/>
            <person name="Fang C."/>
            <person name="Gunde-Cimerman N."/>
            <person name="Song Z."/>
        </authorList>
    </citation>
    <scope>NUCLEOTIDE SEQUENCE</scope>
    <source>
        <strain evidence="1">EXF-8016</strain>
    </source>
</reference>
<name>A0A9P8K8I7_AURME</name>
<feature type="non-terminal residue" evidence="1">
    <location>
        <position position="1"/>
    </location>
</feature>
<evidence type="ECO:0000313" key="2">
    <source>
        <dbReference type="Proteomes" id="UP000767238"/>
    </source>
</evidence>
<evidence type="ECO:0000313" key="1">
    <source>
        <dbReference type="EMBL" id="KAH0224614.1"/>
    </source>
</evidence>
<dbReference type="EMBL" id="JAHFYH010000018">
    <property type="protein sequence ID" value="KAH0224614.1"/>
    <property type="molecule type" value="Genomic_DNA"/>
</dbReference>
<gene>
    <name evidence="1" type="ORF">KCV03_g3518</name>
</gene>
<comment type="caution">
    <text evidence="1">The sequence shown here is derived from an EMBL/GenBank/DDBJ whole genome shotgun (WGS) entry which is preliminary data.</text>
</comment>
<accession>A0A9P8K8I7</accession>
<dbReference type="OrthoDB" id="5343383at2759"/>
<proteinExistence type="predicted"/>
<dbReference type="Proteomes" id="UP000767238">
    <property type="component" value="Unassembled WGS sequence"/>
</dbReference>
<reference evidence="1" key="2">
    <citation type="submission" date="2021-08" db="EMBL/GenBank/DDBJ databases">
        <authorList>
            <person name="Gostincar C."/>
            <person name="Sun X."/>
            <person name="Song Z."/>
            <person name="Gunde-Cimerman N."/>
        </authorList>
    </citation>
    <scope>NUCLEOTIDE SEQUENCE</scope>
    <source>
        <strain evidence="1">EXF-8016</strain>
    </source>
</reference>
<protein>
    <submittedName>
        <fullName evidence="1">Uncharacterized protein</fullName>
    </submittedName>
</protein>
<sequence>MYSRDETVNAILALYQQLIKHPYLDETALKIPPASGWDTIDAEALRAIGKTDTVVDLLRHLPYLDGRGDGYLVAYETIPVDFTIDSTAMTEEVHPIPGHCVYLTGGLGREGYRLILDTEEGTTTAYSIMDYELSMSEIDRYQHLPEIEQWRAHLTLPTTQFFAGWTLRYENRADNQRQEENLCRQQLVEWVPDLAEAEAIEDDVDRQSRILKLKYPADVYNTYLRYGWESEGFDKQACRVKFLEMEKVFEEERDRLMDLDDPDADMFD</sequence>